<proteinExistence type="predicted"/>
<dbReference type="KEGG" id="tsy:THSYN_02920"/>
<sequence length="160" mass="16690">MANKINVFAISSAVLLAAALTGCASNSARQDAATPAAGTTSSGEVVDSSKVEAGTGRAVKGIDGWEGEISGKPAANSKFTKLQIGMPMKQVTDLIGQPTDQGAYITGKAFIPFYFGADQHRYESVYKGQGRLIFAGGSIGDFSSGHLIWIIHNANESGYR</sequence>
<dbReference type="OrthoDB" id="7304788at2"/>
<feature type="signal peptide" evidence="1">
    <location>
        <begin position="1"/>
        <end position="24"/>
    </location>
</feature>
<feature type="chain" id="PRO_5014966223" description="Lipoprotein SmpA/OmlA domain-containing protein" evidence="1">
    <location>
        <begin position="25"/>
        <end position="160"/>
    </location>
</feature>
<keyword evidence="1" id="KW-0732">Signal</keyword>
<name>A0A2K8U360_9GAMM</name>
<dbReference type="AlphaFoldDB" id="A0A2K8U360"/>
<evidence type="ECO:0008006" key="4">
    <source>
        <dbReference type="Google" id="ProtNLM"/>
    </source>
</evidence>
<reference evidence="2 3" key="1">
    <citation type="submission" date="2017-03" db="EMBL/GenBank/DDBJ databases">
        <title>Complete genome sequence of Candidatus 'Thiodictyon syntrophicum' sp. nov. strain Cad16T, a photolithoautotroph purple sulfur bacterium isolated from an alpine meromictic lake.</title>
        <authorList>
            <person name="Luedin S.M."/>
            <person name="Pothier J.F."/>
            <person name="Danza F."/>
            <person name="Storelli N."/>
            <person name="Wittwer M."/>
            <person name="Tonolla M."/>
        </authorList>
    </citation>
    <scope>NUCLEOTIDE SEQUENCE [LARGE SCALE GENOMIC DNA]</scope>
    <source>
        <strain evidence="2 3">Cad16T</strain>
    </source>
</reference>
<dbReference type="EMBL" id="CP020370">
    <property type="protein sequence ID" value="AUB80018.1"/>
    <property type="molecule type" value="Genomic_DNA"/>
</dbReference>
<evidence type="ECO:0000313" key="2">
    <source>
        <dbReference type="EMBL" id="AUB80018.1"/>
    </source>
</evidence>
<dbReference type="Proteomes" id="UP000232638">
    <property type="component" value="Chromosome"/>
</dbReference>
<evidence type="ECO:0000313" key="3">
    <source>
        <dbReference type="Proteomes" id="UP000232638"/>
    </source>
</evidence>
<evidence type="ECO:0000256" key="1">
    <source>
        <dbReference type="SAM" id="SignalP"/>
    </source>
</evidence>
<organism evidence="2 3">
    <name type="scientific">Candidatus Thiodictyon syntrophicum</name>
    <dbReference type="NCBI Taxonomy" id="1166950"/>
    <lineage>
        <taxon>Bacteria</taxon>
        <taxon>Pseudomonadati</taxon>
        <taxon>Pseudomonadota</taxon>
        <taxon>Gammaproteobacteria</taxon>
        <taxon>Chromatiales</taxon>
        <taxon>Chromatiaceae</taxon>
        <taxon>Thiodictyon</taxon>
    </lineage>
</organism>
<dbReference type="PROSITE" id="PS51257">
    <property type="entry name" value="PROKAR_LIPOPROTEIN"/>
    <property type="match status" value="1"/>
</dbReference>
<protein>
    <recommendedName>
        <fullName evidence="4">Lipoprotein SmpA/OmlA domain-containing protein</fullName>
    </recommendedName>
</protein>
<keyword evidence="3" id="KW-1185">Reference proteome</keyword>
<accession>A0A2K8U360</accession>
<gene>
    <name evidence="2" type="ORF">THSYN_02920</name>
</gene>